<feature type="region of interest" description="Disordered" evidence="1">
    <location>
        <begin position="29"/>
        <end position="84"/>
    </location>
</feature>
<organism evidence="2 3">
    <name type="scientific">Ophiocordyceps australis</name>
    <dbReference type="NCBI Taxonomy" id="1399860"/>
    <lineage>
        <taxon>Eukaryota</taxon>
        <taxon>Fungi</taxon>
        <taxon>Dikarya</taxon>
        <taxon>Ascomycota</taxon>
        <taxon>Pezizomycotina</taxon>
        <taxon>Sordariomycetes</taxon>
        <taxon>Hypocreomycetidae</taxon>
        <taxon>Hypocreales</taxon>
        <taxon>Ophiocordycipitaceae</taxon>
        <taxon>Ophiocordyceps</taxon>
    </lineage>
</organism>
<feature type="compositionally biased region" description="Basic and acidic residues" evidence="1">
    <location>
        <begin position="67"/>
        <end position="79"/>
    </location>
</feature>
<proteinExistence type="predicted"/>
<protein>
    <submittedName>
        <fullName evidence="2">Uncharacterized protein</fullName>
    </submittedName>
</protein>
<reference evidence="2 3" key="1">
    <citation type="submission" date="2017-06" db="EMBL/GenBank/DDBJ databases">
        <title>Ant-infecting Ophiocordyceps genomes reveal a high diversity of potential behavioral manipulation genes and a possible major role for enterotoxins.</title>
        <authorList>
            <person name="De Bekker C."/>
            <person name="Evans H.C."/>
            <person name="Brachmann A."/>
            <person name="Hughes D.P."/>
        </authorList>
    </citation>
    <scope>NUCLEOTIDE SEQUENCE [LARGE SCALE GENOMIC DNA]</scope>
    <source>
        <strain evidence="2 3">Map64</strain>
    </source>
</reference>
<comment type="caution">
    <text evidence="2">The sequence shown here is derived from an EMBL/GenBank/DDBJ whole genome shotgun (WGS) entry which is preliminary data.</text>
</comment>
<dbReference type="AlphaFoldDB" id="A0A2C5YG80"/>
<evidence type="ECO:0000256" key="1">
    <source>
        <dbReference type="SAM" id="MobiDB-lite"/>
    </source>
</evidence>
<accession>A0A2C5YG80</accession>
<keyword evidence="3" id="KW-1185">Reference proteome</keyword>
<gene>
    <name evidence="2" type="ORF">CDD81_7895</name>
</gene>
<sequence>MFFPVEATIVADAIVFTRDLKQQLQRNEAEVQKGGEKQRGRCKSQKAQRQRRSGTQWLLTGWKRRDKGSNDKTGLKDDGQEFGNQGGIYLSVTSVSPAADEQEYWGANEGLGWRGEEELEEEGDEDMALFEREGDDDCRALLKRGPARKRALLSTVKMPRRKRAWQKMAC</sequence>
<feature type="compositionally biased region" description="Basic and acidic residues" evidence="1">
    <location>
        <begin position="29"/>
        <end position="39"/>
    </location>
</feature>
<dbReference type="Proteomes" id="UP000226192">
    <property type="component" value="Unassembled WGS sequence"/>
</dbReference>
<evidence type="ECO:0000313" key="3">
    <source>
        <dbReference type="Proteomes" id="UP000226192"/>
    </source>
</evidence>
<feature type="compositionally biased region" description="Basic residues" evidence="1">
    <location>
        <begin position="40"/>
        <end position="52"/>
    </location>
</feature>
<dbReference type="EMBL" id="NJET01000009">
    <property type="protein sequence ID" value="PHH66302.1"/>
    <property type="molecule type" value="Genomic_DNA"/>
</dbReference>
<name>A0A2C5YG80_9HYPO</name>
<evidence type="ECO:0000313" key="2">
    <source>
        <dbReference type="EMBL" id="PHH66302.1"/>
    </source>
</evidence>